<protein>
    <submittedName>
        <fullName evidence="2">Uncharacterized protein</fullName>
    </submittedName>
</protein>
<dbReference type="AlphaFoldDB" id="A0A397VTT0"/>
<name>A0A397VTT0_9GLOM</name>
<evidence type="ECO:0000313" key="2">
    <source>
        <dbReference type="EMBL" id="RIB22436.1"/>
    </source>
</evidence>
<keyword evidence="3" id="KW-1185">Reference proteome</keyword>
<reference evidence="2 3" key="1">
    <citation type="submission" date="2018-06" db="EMBL/GenBank/DDBJ databases">
        <title>Comparative genomics reveals the genomic features of Rhizophagus irregularis, R. cerebriforme, R. diaphanum and Gigaspora rosea, and their symbiotic lifestyle signature.</title>
        <authorList>
            <person name="Morin E."/>
            <person name="San Clemente H."/>
            <person name="Chen E.C.H."/>
            <person name="De La Providencia I."/>
            <person name="Hainaut M."/>
            <person name="Kuo A."/>
            <person name="Kohler A."/>
            <person name="Murat C."/>
            <person name="Tang N."/>
            <person name="Roy S."/>
            <person name="Loubradou J."/>
            <person name="Henrissat B."/>
            <person name="Grigoriev I.V."/>
            <person name="Corradi N."/>
            <person name="Roux C."/>
            <person name="Martin F.M."/>
        </authorList>
    </citation>
    <scope>NUCLEOTIDE SEQUENCE [LARGE SCALE GENOMIC DNA]</scope>
    <source>
        <strain evidence="2 3">DAOM 194757</strain>
    </source>
</reference>
<proteinExistence type="predicted"/>
<dbReference type="EMBL" id="QKWP01000309">
    <property type="protein sequence ID" value="RIB22436.1"/>
    <property type="molecule type" value="Genomic_DNA"/>
</dbReference>
<evidence type="ECO:0000256" key="1">
    <source>
        <dbReference type="SAM" id="MobiDB-lite"/>
    </source>
</evidence>
<dbReference type="Proteomes" id="UP000266673">
    <property type="component" value="Unassembled WGS sequence"/>
</dbReference>
<organism evidence="2 3">
    <name type="scientific">Gigaspora rosea</name>
    <dbReference type="NCBI Taxonomy" id="44941"/>
    <lineage>
        <taxon>Eukaryota</taxon>
        <taxon>Fungi</taxon>
        <taxon>Fungi incertae sedis</taxon>
        <taxon>Mucoromycota</taxon>
        <taxon>Glomeromycotina</taxon>
        <taxon>Glomeromycetes</taxon>
        <taxon>Diversisporales</taxon>
        <taxon>Gigasporaceae</taxon>
        <taxon>Gigaspora</taxon>
    </lineage>
</organism>
<comment type="caution">
    <text evidence="2">The sequence shown here is derived from an EMBL/GenBank/DDBJ whole genome shotgun (WGS) entry which is preliminary data.</text>
</comment>
<sequence>MNTKQGATILTSGQIEEIRHLKNKVPQNGNHFFEELRKVQSISSVSSSENDPQEKENNHPIVGSLKSLESITRELSSSSRTPSFPEFIETSGSLLDRVQKKQKKKKKSSKPKPVQSFDLSEISTKGSCQNSSLDISYDLILSIEKNHIEAKEAIHELEKRLAHNSSFSPLYSAKVLH</sequence>
<feature type="region of interest" description="Disordered" evidence="1">
    <location>
        <begin position="41"/>
        <end position="66"/>
    </location>
</feature>
<gene>
    <name evidence="2" type="ORF">C2G38_2174004</name>
</gene>
<dbReference type="OrthoDB" id="2426933at2759"/>
<evidence type="ECO:0000313" key="3">
    <source>
        <dbReference type="Proteomes" id="UP000266673"/>
    </source>
</evidence>
<accession>A0A397VTT0</accession>